<proteinExistence type="predicted"/>
<evidence type="ECO:0000313" key="1">
    <source>
        <dbReference type="EMBL" id="ABL79274.1"/>
    </source>
</evidence>
<keyword evidence="1" id="KW-0614">Plasmid</keyword>
<geneLocation type="plasmid" evidence="1 2">
    <name>pTPEN01</name>
</geneLocation>
<dbReference type="AlphaFoldDB" id="A1S1E4"/>
<dbReference type="EMBL" id="CP000506">
    <property type="protein sequence ID" value="ABL79274.1"/>
    <property type="molecule type" value="Genomic_DNA"/>
</dbReference>
<dbReference type="HOGENOM" id="CLU_1136108_0_0_2"/>
<organism evidence="1 2">
    <name type="scientific">Thermofilum pendens (strain DSM 2475 / Hrk 5)</name>
    <dbReference type="NCBI Taxonomy" id="368408"/>
    <lineage>
        <taxon>Archaea</taxon>
        <taxon>Thermoproteota</taxon>
        <taxon>Thermoprotei</taxon>
        <taxon>Thermofilales</taxon>
        <taxon>Thermofilaceae</taxon>
        <taxon>Thermofilum</taxon>
    </lineage>
</organism>
<keyword evidence="2" id="KW-1185">Reference proteome</keyword>
<accession>A1S1E4</accession>
<protein>
    <submittedName>
        <fullName evidence="1">Uncharacterized protein</fullName>
    </submittedName>
</protein>
<reference evidence="2" key="1">
    <citation type="journal article" date="2008" name="J. Bacteriol.">
        <title>Genome sequence of Thermofilum pendens reveals an exceptional loss of biosynthetic pathways without genome reduction.</title>
        <authorList>
            <person name="Anderson I."/>
            <person name="Rodriguez J."/>
            <person name="Susanti D."/>
            <person name="Porat I."/>
            <person name="Reich C."/>
            <person name="Ulrich L.E."/>
            <person name="Elkins J.G."/>
            <person name="Mavromatis K."/>
            <person name="Lykidis A."/>
            <person name="Kim E."/>
            <person name="Thompson L.S."/>
            <person name="Nolan M."/>
            <person name="Land M."/>
            <person name="Copeland A."/>
            <person name="Lapidus A."/>
            <person name="Lucas S."/>
            <person name="Detter C."/>
            <person name="Zhulin I.B."/>
            <person name="Olsen G.J."/>
            <person name="Whitman W."/>
            <person name="Mukhopadhyay B."/>
            <person name="Bristow J."/>
            <person name="Kyrpides N."/>
        </authorList>
    </citation>
    <scope>NUCLEOTIDE SEQUENCE [LARGE SCALE GENOMIC DNA]</scope>
    <source>
        <strain evidence="2">DSM 2475 / Hrk 5</strain>
        <plasmid evidence="2">pTPEN01</plasmid>
    </source>
</reference>
<evidence type="ECO:0000313" key="2">
    <source>
        <dbReference type="Proteomes" id="UP000000641"/>
    </source>
</evidence>
<sequence>MCYPHVVVNPYVYYDWEQWLKKCRPEGVLVDTGVHKVFKESGGFEYPSGFEYGYARFISRVHAQARVEEFYYVIPDYPSDYPGMEQFYPLNVEKTLESIKRWLTRVDSLPGTAVAVVQGKKDDPLSPVRVYSENRELYDEFELVALGPTCASNRWGVLAKMILAFDSVTAKPFHVFGPSLRAVARVAGRTRRFFSFDSSAMYRWCENSWCSDIEERAEAIRAYISRYEEIARRWGSQPSILSFF</sequence>
<gene>
    <name evidence="1" type="ordered locus">Tpen_1879</name>
</gene>
<name>A1S1E4_THEPD</name>
<dbReference type="EnsemblBacteria" id="ABL79274">
    <property type="protein sequence ID" value="ABL79274"/>
    <property type="gene ID" value="Tpen_1879"/>
</dbReference>
<dbReference type="KEGG" id="tpe:Tpen_1879"/>
<dbReference type="Proteomes" id="UP000000641">
    <property type="component" value="Plasmid pTPEN01"/>
</dbReference>